<comment type="caution">
    <text evidence="2">The sequence shown here is derived from an EMBL/GenBank/DDBJ whole genome shotgun (WGS) entry which is preliminary data.</text>
</comment>
<reference evidence="2 3" key="1">
    <citation type="journal article" date="2013" name="Curr. Biol.">
        <title>The Genome of the Foraminiferan Reticulomyxa filosa.</title>
        <authorList>
            <person name="Glockner G."/>
            <person name="Hulsmann N."/>
            <person name="Schleicher M."/>
            <person name="Noegel A.A."/>
            <person name="Eichinger L."/>
            <person name="Gallinger C."/>
            <person name="Pawlowski J."/>
            <person name="Sierra R."/>
            <person name="Euteneuer U."/>
            <person name="Pillet L."/>
            <person name="Moustafa A."/>
            <person name="Platzer M."/>
            <person name="Groth M."/>
            <person name="Szafranski K."/>
            <person name="Schliwa M."/>
        </authorList>
    </citation>
    <scope>NUCLEOTIDE SEQUENCE [LARGE SCALE GENOMIC DNA]</scope>
</reference>
<evidence type="ECO:0000313" key="2">
    <source>
        <dbReference type="EMBL" id="ETO35007.1"/>
    </source>
</evidence>
<keyword evidence="1" id="KW-1133">Transmembrane helix</keyword>
<dbReference type="AlphaFoldDB" id="X6PBG1"/>
<dbReference type="EMBL" id="ASPP01002041">
    <property type="protein sequence ID" value="ETO35007.1"/>
    <property type="molecule type" value="Genomic_DNA"/>
</dbReference>
<evidence type="ECO:0000313" key="3">
    <source>
        <dbReference type="Proteomes" id="UP000023152"/>
    </source>
</evidence>
<accession>X6PBG1</accession>
<proteinExistence type="predicted"/>
<evidence type="ECO:0000256" key="1">
    <source>
        <dbReference type="SAM" id="Phobius"/>
    </source>
</evidence>
<keyword evidence="3" id="KW-1185">Reference proteome</keyword>
<keyword evidence="1" id="KW-0812">Transmembrane</keyword>
<dbReference type="Proteomes" id="UP000023152">
    <property type="component" value="Unassembled WGS sequence"/>
</dbReference>
<name>X6PBG1_RETFI</name>
<keyword evidence="1" id="KW-0472">Membrane</keyword>
<organism evidence="2 3">
    <name type="scientific">Reticulomyxa filosa</name>
    <dbReference type="NCBI Taxonomy" id="46433"/>
    <lineage>
        <taxon>Eukaryota</taxon>
        <taxon>Sar</taxon>
        <taxon>Rhizaria</taxon>
        <taxon>Retaria</taxon>
        <taxon>Foraminifera</taxon>
        <taxon>Monothalamids</taxon>
        <taxon>Reticulomyxidae</taxon>
        <taxon>Reticulomyxa</taxon>
    </lineage>
</organism>
<sequence length="254" mass="30805">MPTYWKRTIYFSIFFNLMFINIYMHETVLSVLKQMKDAIRRAMQMLNIDINNKRINFRKKRDTLRKELTFHIDPTDIKTEKEKTQKKLLKQKSKTKTQKKIGNNKTIFFILLIIFQKKDFSSHFKLVFFVYVHLIGGRFDFNENVLRQIKLNMNKCICEKEKKEKASVEHCCNHECCKNFEKWLLHKFKENTQTESNEGKTEYVDTKFKKLTNKVFSTTSEKFAIKHLQCFALVLKRKYFCLIRKYLKIIYQIK</sequence>
<protein>
    <submittedName>
        <fullName evidence="2">Uncharacterized protein</fullName>
    </submittedName>
</protein>
<gene>
    <name evidence="2" type="ORF">RFI_02067</name>
</gene>
<feature type="transmembrane region" description="Helical" evidence="1">
    <location>
        <begin position="12"/>
        <end position="32"/>
    </location>
</feature>